<dbReference type="GO" id="GO:0003677">
    <property type="term" value="F:DNA binding"/>
    <property type="evidence" value="ECO:0007669"/>
    <property type="project" value="UniProtKB-KW"/>
</dbReference>
<dbReference type="STRING" id="163.SAMN04487775_106140"/>
<dbReference type="EMBL" id="FOFU01000002">
    <property type="protein sequence ID" value="SEP97477.1"/>
    <property type="molecule type" value="Genomic_DNA"/>
</dbReference>
<dbReference type="PROSITE" id="PS50110">
    <property type="entry name" value="RESPONSE_REGULATORY"/>
    <property type="match status" value="1"/>
</dbReference>
<evidence type="ECO:0000256" key="5">
    <source>
        <dbReference type="ARBA" id="ARBA00023015"/>
    </source>
</evidence>
<dbReference type="Proteomes" id="UP000182360">
    <property type="component" value="Unassembled WGS sequence"/>
</dbReference>
<dbReference type="AlphaFoldDB" id="A0A1H9C930"/>
<reference evidence="12 13" key="1">
    <citation type="submission" date="2016-10" db="EMBL/GenBank/DDBJ databases">
        <authorList>
            <person name="de Groot N.N."/>
        </authorList>
    </citation>
    <scope>NUCLEOTIDE SEQUENCE [LARGE SCALE GENOMIC DNA]</scope>
    <source>
        <strain evidence="12 13">B25</strain>
    </source>
</reference>
<name>A0A1H9C930_9SPIR</name>
<evidence type="ECO:0000256" key="3">
    <source>
        <dbReference type="ARBA" id="ARBA00022553"/>
    </source>
</evidence>
<dbReference type="Gene3D" id="1.10.10.10">
    <property type="entry name" value="Winged helix-like DNA-binding domain superfamily/Winged helix DNA-binding domain"/>
    <property type="match status" value="1"/>
</dbReference>
<feature type="domain" description="Response regulatory" evidence="11">
    <location>
        <begin position="3"/>
        <end position="127"/>
    </location>
</feature>
<evidence type="ECO:0000256" key="4">
    <source>
        <dbReference type="ARBA" id="ARBA00023012"/>
    </source>
</evidence>
<dbReference type="InterPro" id="IPR036388">
    <property type="entry name" value="WH-like_DNA-bd_sf"/>
</dbReference>
<keyword evidence="8 9" id="KW-0804">Transcription</keyword>
<dbReference type="Pfam" id="PF00072">
    <property type="entry name" value="Response_reg"/>
    <property type="match status" value="1"/>
</dbReference>
<dbReference type="InterPro" id="IPR024187">
    <property type="entry name" value="Sig_transdc_resp-reg_cit/mal"/>
</dbReference>
<dbReference type="PANTHER" id="PTHR45526:SF1">
    <property type="entry name" value="TRANSCRIPTIONAL REGULATORY PROTEIN DCUR-RELATED"/>
    <property type="match status" value="1"/>
</dbReference>
<evidence type="ECO:0000256" key="8">
    <source>
        <dbReference type="ARBA" id="ARBA00023163"/>
    </source>
</evidence>
<sequence>MYKVLIVEDDPMVAMINEQYVCRNKSFLVQKTCRNGQEALEYLESQNTESNGDSSIDLVIMDVFMPLMNGIETLKKIREKKLDCEVIMVTAANDPSTLEEAMHLGVIDFLIKPFAYERFQVALEKYIAKELAFRDANKTIDQSYVDSLISSPVSYHSQNDELPKGIQKKTLDLITDYLKEKKGWVSGDQISEDVGLSSVTVRHYMSYLTETKVVNVEINYETGGRPSMLYRKS</sequence>
<evidence type="ECO:0000256" key="6">
    <source>
        <dbReference type="ARBA" id="ARBA00023125"/>
    </source>
</evidence>
<organism evidence="12 13">
    <name type="scientific">Treponema bryantii</name>
    <dbReference type="NCBI Taxonomy" id="163"/>
    <lineage>
        <taxon>Bacteria</taxon>
        <taxon>Pseudomonadati</taxon>
        <taxon>Spirochaetota</taxon>
        <taxon>Spirochaetia</taxon>
        <taxon>Spirochaetales</taxon>
        <taxon>Treponemataceae</taxon>
        <taxon>Treponema</taxon>
    </lineage>
</organism>
<keyword evidence="4 9" id="KW-0902">Two-component regulatory system</keyword>
<keyword evidence="2 9" id="KW-0963">Cytoplasm</keyword>
<evidence type="ECO:0000313" key="12">
    <source>
        <dbReference type="EMBL" id="SEP97477.1"/>
    </source>
</evidence>
<keyword evidence="3 10" id="KW-0597">Phosphoprotein</keyword>
<evidence type="ECO:0000256" key="7">
    <source>
        <dbReference type="ARBA" id="ARBA00023159"/>
    </source>
</evidence>
<keyword evidence="5 9" id="KW-0805">Transcription regulation</keyword>
<evidence type="ECO:0000313" key="13">
    <source>
        <dbReference type="Proteomes" id="UP000182360"/>
    </source>
</evidence>
<dbReference type="PIRSF" id="PIRSF006171">
    <property type="entry name" value="RR_citrat_malat"/>
    <property type="match status" value="1"/>
</dbReference>
<dbReference type="CDD" id="cd19925">
    <property type="entry name" value="REC_citrate_TCS"/>
    <property type="match status" value="1"/>
</dbReference>
<evidence type="ECO:0000256" key="1">
    <source>
        <dbReference type="ARBA" id="ARBA00004496"/>
    </source>
</evidence>
<protein>
    <recommendedName>
        <fullName evidence="9">Transcriptional regulatory protein</fullName>
    </recommendedName>
</protein>
<dbReference type="SUPFAM" id="SSF46785">
    <property type="entry name" value="Winged helix' DNA-binding domain"/>
    <property type="match status" value="1"/>
</dbReference>
<dbReference type="GO" id="GO:0003700">
    <property type="term" value="F:DNA-binding transcription factor activity"/>
    <property type="evidence" value="ECO:0007669"/>
    <property type="project" value="InterPro"/>
</dbReference>
<dbReference type="RefSeq" id="WP_074641054.1">
    <property type="nucleotide sequence ID" value="NZ_FOFU01000002.1"/>
</dbReference>
<dbReference type="PANTHER" id="PTHR45526">
    <property type="entry name" value="TRANSCRIPTIONAL REGULATORY PROTEIN DPIA"/>
    <property type="match status" value="1"/>
</dbReference>
<dbReference type="SUPFAM" id="SSF52172">
    <property type="entry name" value="CheY-like"/>
    <property type="match status" value="1"/>
</dbReference>
<comment type="subcellular location">
    <subcellularLocation>
        <location evidence="1 9">Cytoplasm</location>
    </subcellularLocation>
</comment>
<evidence type="ECO:0000256" key="2">
    <source>
        <dbReference type="ARBA" id="ARBA00022490"/>
    </source>
</evidence>
<keyword evidence="7 9" id="KW-0010">Activator</keyword>
<dbReference type="InterPro" id="IPR051271">
    <property type="entry name" value="2C-system_Tx_regulators"/>
</dbReference>
<evidence type="ECO:0000256" key="9">
    <source>
        <dbReference type="PIRNR" id="PIRNR006171"/>
    </source>
</evidence>
<dbReference type="GO" id="GO:0000156">
    <property type="term" value="F:phosphorelay response regulator activity"/>
    <property type="evidence" value="ECO:0007669"/>
    <property type="project" value="TreeGrafter"/>
</dbReference>
<dbReference type="GO" id="GO:0005737">
    <property type="term" value="C:cytoplasm"/>
    <property type="evidence" value="ECO:0007669"/>
    <property type="project" value="UniProtKB-SubCell"/>
</dbReference>
<gene>
    <name evidence="12" type="ORF">SAMN04487977_10284</name>
</gene>
<dbReference type="Gene3D" id="3.40.50.2300">
    <property type="match status" value="1"/>
</dbReference>
<dbReference type="SMART" id="SM00448">
    <property type="entry name" value="REC"/>
    <property type="match status" value="1"/>
</dbReference>
<keyword evidence="13" id="KW-1185">Reference proteome</keyword>
<evidence type="ECO:0000256" key="10">
    <source>
        <dbReference type="PROSITE-ProRule" id="PRU00169"/>
    </source>
</evidence>
<dbReference type="OrthoDB" id="341603at2"/>
<keyword evidence="6 9" id="KW-0238">DNA-binding</keyword>
<dbReference type="InterPro" id="IPR011006">
    <property type="entry name" value="CheY-like_superfamily"/>
</dbReference>
<feature type="modified residue" description="4-aspartylphosphate" evidence="10">
    <location>
        <position position="62"/>
    </location>
</feature>
<evidence type="ECO:0000259" key="11">
    <source>
        <dbReference type="PROSITE" id="PS50110"/>
    </source>
</evidence>
<dbReference type="InterPro" id="IPR001789">
    <property type="entry name" value="Sig_transdc_resp-reg_receiver"/>
</dbReference>
<dbReference type="InterPro" id="IPR036390">
    <property type="entry name" value="WH_DNA-bd_sf"/>
</dbReference>
<accession>A0A1H9C930</accession>
<proteinExistence type="predicted"/>